<dbReference type="PANTHER" id="PTHR37953">
    <property type="entry name" value="UPF0127 PROTEIN MJ1496"/>
    <property type="match status" value="1"/>
</dbReference>
<feature type="signal peptide" evidence="1">
    <location>
        <begin position="1"/>
        <end position="17"/>
    </location>
</feature>
<dbReference type="EMBL" id="JTDI01000001">
    <property type="protein sequence ID" value="KHK93631.1"/>
    <property type="molecule type" value="Genomic_DNA"/>
</dbReference>
<dbReference type="Gene3D" id="2.60.120.1140">
    <property type="entry name" value="Protein of unknown function DUF192"/>
    <property type="match status" value="1"/>
</dbReference>
<sequence>MPIAAVFLLSLAACSQGGPEAAASAATQQTAVHPVSGLPVVPLTVTSDGKAHTFQVEVARTEAEQAKGLMFRTEMGSDEGMIFPEDPPRRAAFWMRNTVIPLDIIFIGTDHRILNIAANAVPYDETPLPSTGVAAGVLELNGGRAAELGIKPGDKVEW</sequence>
<keyword evidence="1" id="KW-0732">Signal</keyword>
<proteinExistence type="predicted"/>
<feature type="chain" id="PRO_5002084926" description="DUF192 domain-containing protein" evidence="1">
    <location>
        <begin position="18"/>
        <end position="158"/>
    </location>
</feature>
<evidence type="ECO:0008006" key="4">
    <source>
        <dbReference type="Google" id="ProtNLM"/>
    </source>
</evidence>
<comment type="caution">
    <text evidence="2">The sequence shown here is derived from an EMBL/GenBank/DDBJ whole genome shotgun (WGS) entry which is preliminary data.</text>
</comment>
<protein>
    <recommendedName>
        <fullName evidence="4">DUF192 domain-containing protein</fullName>
    </recommendedName>
</protein>
<evidence type="ECO:0000313" key="3">
    <source>
        <dbReference type="Proteomes" id="UP000031057"/>
    </source>
</evidence>
<evidence type="ECO:0000256" key="1">
    <source>
        <dbReference type="SAM" id="SignalP"/>
    </source>
</evidence>
<evidence type="ECO:0000313" key="2">
    <source>
        <dbReference type="EMBL" id="KHK93631.1"/>
    </source>
</evidence>
<dbReference type="Proteomes" id="UP000031057">
    <property type="component" value="Unassembled WGS sequence"/>
</dbReference>
<gene>
    <name evidence="2" type="ORF">LK12_01545</name>
</gene>
<dbReference type="PANTHER" id="PTHR37953:SF1">
    <property type="entry name" value="UPF0127 PROTEIN MJ1496"/>
    <property type="match status" value="1"/>
</dbReference>
<reference evidence="2 3" key="1">
    <citation type="submission" date="2014-10" db="EMBL/GenBank/DDBJ databases">
        <title>Genome sequence of Novosphingobium malaysiense MUSC 273(T).</title>
        <authorList>
            <person name="Lee L.-H."/>
        </authorList>
    </citation>
    <scope>NUCLEOTIDE SEQUENCE [LARGE SCALE GENOMIC DNA]</scope>
    <source>
        <strain evidence="2 3">MUSC 273</strain>
    </source>
</reference>
<dbReference type="STRING" id="1348853.LK12_01545"/>
<organism evidence="2 3">
    <name type="scientific">Novosphingobium malaysiense</name>
    <dbReference type="NCBI Taxonomy" id="1348853"/>
    <lineage>
        <taxon>Bacteria</taxon>
        <taxon>Pseudomonadati</taxon>
        <taxon>Pseudomonadota</taxon>
        <taxon>Alphaproteobacteria</taxon>
        <taxon>Sphingomonadales</taxon>
        <taxon>Sphingomonadaceae</taxon>
        <taxon>Novosphingobium</taxon>
    </lineage>
</organism>
<dbReference type="InterPro" id="IPR003795">
    <property type="entry name" value="DUF192"/>
</dbReference>
<keyword evidence="3" id="KW-1185">Reference proteome</keyword>
<dbReference type="AlphaFoldDB" id="A0A0B1ZSR9"/>
<accession>A0A0B1ZSR9</accession>
<name>A0A0B1ZSR9_9SPHN</name>
<dbReference type="Pfam" id="PF02643">
    <property type="entry name" value="DUF192"/>
    <property type="match status" value="1"/>
</dbReference>
<dbReference type="InterPro" id="IPR038695">
    <property type="entry name" value="Saro_0823-like_sf"/>
</dbReference>